<dbReference type="EMBL" id="LGUG01000004">
    <property type="protein sequence ID" value="KON95879.1"/>
    <property type="molecule type" value="Genomic_DNA"/>
</dbReference>
<dbReference type="GeneID" id="42309677"/>
<dbReference type="PANTHER" id="PTHR46558">
    <property type="entry name" value="TRACRIPTIONAL REGULATORY PROTEIN-RELATED-RELATED"/>
    <property type="match status" value="1"/>
</dbReference>
<dbReference type="Proteomes" id="UP000182836">
    <property type="component" value="Unassembled WGS sequence"/>
</dbReference>
<dbReference type="PROSITE" id="PS50943">
    <property type="entry name" value="HTH_CROC1"/>
    <property type="match status" value="1"/>
</dbReference>
<dbReference type="Pfam" id="PF01381">
    <property type="entry name" value="HTH_3"/>
    <property type="match status" value="1"/>
</dbReference>
<dbReference type="Proteomes" id="UP000037269">
    <property type="component" value="Unassembled WGS sequence"/>
</dbReference>
<dbReference type="Gene3D" id="1.10.260.40">
    <property type="entry name" value="lambda repressor-like DNA-binding domains"/>
    <property type="match status" value="1"/>
</dbReference>
<keyword evidence="5" id="KW-1185">Reference proteome</keyword>
<accession>A0A0D1WGK0</accession>
<dbReference type="PANTHER" id="PTHR46558:SF11">
    <property type="entry name" value="HTH-TYPE TRANSCRIPTIONAL REGULATOR XRE"/>
    <property type="match status" value="1"/>
</dbReference>
<protein>
    <submittedName>
        <fullName evidence="4">DNA-binding transcriptional regulator, XRE-family HTH domain</fullName>
    </submittedName>
</protein>
<reference evidence="4 6" key="2">
    <citation type="submission" date="2016-10" db="EMBL/GenBank/DDBJ databases">
        <authorList>
            <person name="de Groot N.N."/>
        </authorList>
    </citation>
    <scope>NUCLEOTIDE SEQUENCE [LARGE SCALE GENOMIC DNA]</scope>
    <source>
        <strain evidence="4 6">DSM 2895</strain>
    </source>
</reference>
<dbReference type="SUPFAM" id="SSF47413">
    <property type="entry name" value="lambda repressor-like DNA-binding domains"/>
    <property type="match status" value="1"/>
</dbReference>
<evidence type="ECO:0000313" key="5">
    <source>
        <dbReference type="Proteomes" id="UP000037269"/>
    </source>
</evidence>
<evidence type="ECO:0000313" key="3">
    <source>
        <dbReference type="EMBL" id="KON95879.1"/>
    </source>
</evidence>
<dbReference type="SMART" id="SM00530">
    <property type="entry name" value="HTH_XRE"/>
    <property type="match status" value="1"/>
</dbReference>
<organism evidence="3 5">
    <name type="scientific">Aneurinibacillus migulanus</name>
    <name type="common">Bacillus migulanus</name>
    <dbReference type="NCBI Taxonomy" id="47500"/>
    <lineage>
        <taxon>Bacteria</taxon>
        <taxon>Bacillati</taxon>
        <taxon>Bacillota</taxon>
        <taxon>Bacilli</taxon>
        <taxon>Bacillales</taxon>
        <taxon>Paenibacillaceae</taxon>
        <taxon>Aneurinibacillus group</taxon>
        <taxon>Aneurinibacillus</taxon>
    </lineage>
</organism>
<dbReference type="AlphaFoldDB" id="A0A0D1WGK0"/>
<dbReference type="STRING" id="47500.AF333_10685"/>
<dbReference type="PATRIC" id="fig|47500.8.peg.5287"/>
<proteinExistence type="predicted"/>
<gene>
    <name evidence="3" type="ORF">AF333_10685</name>
    <name evidence="4" type="ORF">SAMN04487909_14644</name>
</gene>
<dbReference type="GO" id="GO:0003677">
    <property type="term" value="F:DNA binding"/>
    <property type="evidence" value="ECO:0007669"/>
    <property type="project" value="UniProtKB-KW"/>
</dbReference>
<evidence type="ECO:0000256" key="1">
    <source>
        <dbReference type="ARBA" id="ARBA00023125"/>
    </source>
</evidence>
<evidence type="ECO:0000313" key="4">
    <source>
        <dbReference type="EMBL" id="SDK27031.1"/>
    </source>
</evidence>
<keyword evidence="1 4" id="KW-0238">DNA-binding</keyword>
<evidence type="ECO:0000313" key="6">
    <source>
        <dbReference type="Proteomes" id="UP000182836"/>
    </source>
</evidence>
<dbReference type="EMBL" id="FNED01000046">
    <property type="protein sequence ID" value="SDK27031.1"/>
    <property type="molecule type" value="Genomic_DNA"/>
</dbReference>
<sequence>MLAQRLRQARKAKGYTQEDLAKLVNTKKTTISNYETEYSSPSNEMLIDLANVLGTTTDYLLGRTANPSPKEAEKEMSLFFYDDLEGYDELSPEEKEVFREHMYDEARQAIELVKKLKKQGKRGGMYER</sequence>
<dbReference type="InterPro" id="IPR001387">
    <property type="entry name" value="Cro/C1-type_HTH"/>
</dbReference>
<dbReference type="CDD" id="cd00093">
    <property type="entry name" value="HTH_XRE"/>
    <property type="match status" value="1"/>
</dbReference>
<name>A0A0D1WGK0_ANEMI</name>
<dbReference type="OrthoDB" id="9812960at2"/>
<dbReference type="RefSeq" id="WP_043064912.1">
    <property type="nucleotide sequence ID" value="NZ_BJOA01000260.1"/>
</dbReference>
<dbReference type="InterPro" id="IPR010982">
    <property type="entry name" value="Lambda_DNA-bd_dom_sf"/>
</dbReference>
<feature type="domain" description="HTH cro/C1-type" evidence="2">
    <location>
        <begin position="6"/>
        <end position="60"/>
    </location>
</feature>
<evidence type="ECO:0000259" key="2">
    <source>
        <dbReference type="PROSITE" id="PS50943"/>
    </source>
</evidence>
<reference evidence="3 5" key="1">
    <citation type="submission" date="2015-07" db="EMBL/GenBank/DDBJ databases">
        <title>Fjat-14205 dsm 2895.</title>
        <authorList>
            <person name="Liu B."/>
            <person name="Wang J."/>
            <person name="Zhu Y."/>
            <person name="Liu G."/>
            <person name="Chen Q."/>
            <person name="Chen Z."/>
            <person name="Lan J."/>
            <person name="Che J."/>
            <person name="Ge C."/>
            <person name="Shi H."/>
            <person name="Pan Z."/>
            <person name="Liu X."/>
        </authorList>
    </citation>
    <scope>NUCLEOTIDE SEQUENCE [LARGE SCALE GENOMIC DNA]</scope>
    <source>
        <strain evidence="3 5">DSM 2895</strain>
    </source>
</reference>